<feature type="transmembrane region" description="Helical" evidence="1">
    <location>
        <begin position="178"/>
        <end position="195"/>
    </location>
</feature>
<sequence>MGLVAIGPWIAQLLVAIFFIVGFIDIYMSIWHTAFRTPSASHSKRILYRVILILLSVGVSSVLHFAGYESGNNAMMYHNIGLFILSFSLLDEDINTGEYSLRCVALIIVWGMHHMGDFTSQRFFISIAILLVMLVILRDKRKYFSLKFVPNIVASAIISFDFWLTLPTKSAGIQMDNAVAWEAILMFMLMTIFTWRQYHVAVRNNHTAHVANYDTMTDVKNYAAYQQDIFTDMGTARTNRQPLTLAVFDIDRFKQINDQYGHLGGNTVLTGISTLIKSTLQKYSEDYQLYRTGGEEFVIVFPNSTSNEVLPVLTHCWREVRNQQFEYNNKEIKVTTSMGMSSLRAEDESADVLYKRADDSLYDSKRRGRDTITVDGEEQELLGDGSVTYAYFVQNIYEVQSGIKHIANEMRLRCYDHEKETWRVPDQVNLTVDKRLVLMADALINSECKRIVITLSTAEFLNPEVAKKIINFRKSVDGPEELVIELDRMPVIDLLRRASELYHQNDITIVLSQIGNNRHFERVNAGIQYIDGIKLPLQSLCVDHHFEQIKDNIQFWGKIAAKRQIRFIVDGILDEKEANWVLAQDYVSYVEGDYFSRSHLPISA</sequence>
<protein>
    <submittedName>
        <fullName evidence="3">Diguanylate cyclase</fullName>
        <ecNumber evidence="3">2.7.7.65</ecNumber>
    </submittedName>
</protein>
<organism evidence="3 4">
    <name type="scientific">Pediococcus inopinatus</name>
    <dbReference type="NCBI Taxonomy" id="114090"/>
    <lineage>
        <taxon>Bacteria</taxon>
        <taxon>Bacillati</taxon>
        <taxon>Bacillota</taxon>
        <taxon>Bacilli</taxon>
        <taxon>Lactobacillales</taxon>
        <taxon>Lactobacillaceae</taxon>
        <taxon>Pediococcus</taxon>
    </lineage>
</organism>
<dbReference type="EMBL" id="CP104778">
    <property type="protein sequence ID" value="WPC22590.1"/>
    <property type="molecule type" value="Genomic_DNA"/>
</dbReference>
<keyword evidence="3" id="KW-0548">Nucleotidyltransferase</keyword>
<dbReference type="GO" id="GO:0052621">
    <property type="term" value="F:diguanylate cyclase activity"/>
    <property type="evidence" value="ECO:0007669"/>
    <property type="project" value="UniProtKB-EC"/>
</dbReference>
<gene>
    <name evidence="3" type="ORF">N6G96_00995</name>
</gene>
<dbReference type="PROSITE" id="PS50887">
    <property type="entry name" value="GGDEF"/>
    <property type="match status" value="1"/>
</dbReference>
<dbReference type="Proteomes" id="UP001302696">
    <property type="component" value="Chromosome"/>
</dbReference>
<keyword evidence="1" id="KW-1133">Transmembrane helix</keyword>
<keyword evidence="3" id="KW-0808">Transferase</keyword>
<proteinExistence type="predicted"/>
<reference evidence="4" key="1">
    <citation type="submission" date="2024-06" db="EMBL/GenBank/DDBJ databases">
        <authorList>
            <person name="Chang H.C."/>
            <person name="Mun S.Y."/>
        </authorList>
    </citation>
    <scope>NUCLEOTIDE SEQUENCE [LARGE SCALE GENOMIC DNA]</scope>
    <source>
        <strain evidence="4">KT1</strain>
    </source>
</reference>
<dbReference type="SUPFAM" id="SSF55073">
    <property type="entry name" value="Nucleotide cyclase"/>
    <property type="match status" value="1"/>
</dbReference>
<dbReference type="InterPro" id="IPR000160">
    <property type="entry name" value="GGDEF_dom"/>
</dbReference>
<dbReference type="InterPro" id="IPR043128">
    <property type="entry name" value="Rev_trsase/Diguanyl_cyclase"/>
</dbReference>
<keyword evidence="4" id="KW-1185">Reference proteome</keyword>
<keyword evidence="1" id="KW-0812">Transmembrane</keyword>
<dbReference type="NCBIfam" id="TIGR00254">
    <property type="entry name" value="GGDEF"/>
    <property type="match status" value="1"/>
</dbReference>
<dbReference type="PANTHER" id="PTHR45138:SF24">
    <property type="entry name" value="DIGUANYLATE CYCLASE DGCC-RELATED"/>
    <property type="match status" value="1"/>
</dbReference>
<dbReference type="CDD" id="cd01949">
    <property type="entry name" value="GGDEF"/>
    <property type="match status" value="1"/>
</dbReference>
<dbReference type="InterPro" id="IPR050469">
    <property type="entry name" value="Diguanylate_Cyclase"/>
</dbReference>
<dbReference type="EC" id="2.7.7.65" evidence="3"/>
<evidence type="ECO:0000259" key="2">
    <source>
        <dbReference type="PROSITE" id="PS50887"/>
    </source>
</evidence>
<dbReference type="Gene3D" id="3.30.70.270">
    <property type="match status" value="1"/>
</dbReference>
<name>A0ABZ0Q8Y5_9LACO</name>
<dbReference type="InterPro" id="IPR029787">
    <property type="entry name" value="Nucleotide_cyclase"/>
</dbReference>
<dbReference type="PANTHER" id="PTHR45138">
    <property type="entry name" value="REGULATORY COMPONENTS OF SENSORY TRANSDUCTION SYSTEM"/>
    <property type="match status" value="1"/>
</dbReference>
<feature type="transmembrane region" description="Helical" evidence="1">
    <location>
        <begin position="149"/>
        <end position="166"/>
    </location>
</feature>
<dbReference type="SMART" id="SM00267">
    <property type="entry name" value="GGDEF"/>
    <property type="match status" value="1"/>
</dbReference>
<feature type="transmembrane region" description="Helical" evidence="1">
    <location>
        <begin position="6"/>
        <end position="26"/>
    </location>
</feature>
<dbReference type="RefSeq" id="WP_231908572.1">
    <property type="nucleotide sequence ID" value="NZ_BBIM01000002.1"/>
</dbReference>
<accession>A0ABZ0Q8Y5</accession>
<evidence type="ECO:0000256" key="1">
    <source>
        <dbReference type="SAM" id="Phobius"/>
    </source>
</evidence>
<feature type="domain" description="GGDEF" evidence="2">
    <location>
        <begin position="241"/>
        <end position="377"/>
    </location>
</feature>
<feature type="transmembrane region" description="Helical" evidence="1">
    <location>
        <begin position="121"/>
        <end position="137"/>
    </location>
</feature>
<feature type="transmembrane region" description="Helical" evidence="1">
    <location>
        <begin position="46"/>
        <end position="68"/>
    </location>
</feature>
<dbReference type="Pfam" id="PF00990">
    <property type="entry name" value="GGDEF"/>
    <property type="match status" value="1"/>
</dbReference>
<evidence type="ECO:0000313" key="3">
    <source>
        <dbReference type="EMBL" id="WPC22590.1"/>
    </source>
</evidence>
<evidence type="ECO:0000313" key="4">
    <source>
        <dbReference type="Proteomes" id="UP001302696"/>
    </source>
</evidence>
<keyword evidence="1" id="KW-0472">Membrane</keyword>